<evidence type="ECO:0000313" key="2">
    <source>
        <dbReference type="Proteomes" id="UP000467700"/>
    </source>
</evidence>
<evidence type="ECO:0000313" key="1">
    <source>
        <dbReference type="EMBL" id="CAA7266030.1"/>
    </source>
</evidence>
<comment type="caution">
    <text evidence="1">The sequence shown here is derived from an EMBL/GenBank/DDBJ whole genome shotgun (WGS) entry which is preliminary data.</text>
</comment>
<reference evidence="1 2" key="1">
    <citation type="submission" date="2020-01" db="EMBL/GenBank/DDBJ databases">
        <authorList>
            <person name="Gupta K D."/>
        </authorList>
    </citation>
    <scope>NUCLEOTIDE SEQUENCE [LARGE SCALE GENOMIC DNA]</scope>
</reference>
<dbReference type="Proteomes" id="UP000467700">
    <property type="component" value="Unassembled WGS sequence"/>
</dbReference>
<protein>
    <submittedName>
        <fullName evidence="1">Uncharacterized protein</fullName>
    </submittedName>
</protein>
<accession>A0A8S0WDM0</accession>
<name>A0A8S0WDM0_CYCAE</name>
<organism evidence="1 2">
    <name type="scientific">Cyclocybe aegerita</name>
    <name type="common">Black poplar mushroom</name>
    <name type="synonym">Agrocybe aegerita</name>
    <dbReference type="NCBI Taxonomy" id="1973307"/>
    <lineage>
        <taxon>Eukaryota</taxon>
        <taxon>Fungi</taxon>
        <taxon>Dikarya</taxon>
        <taxon>Basidiomycota</taxon>
        <taxon>Agaricomycotina</taxon>
        <taxon>Agaricomycetes</taxon>
        <taxon>Agaricomycetidae</taxon>
        <taxon>Agaricales</taxon>
        <taxon>Agaricineae</taxon>
        <taxon>Bolbitiaceae</taxon>
        <taxon>Cyclocybe</taxon>
    </lineage>
</organism>
<dbReference type="EMBL" id="CACVBS010000052">
    <property type="protein sequence ID" value="CAA7266030.1"/>
    <property type="molecule type" value="Genomic_DNA"/>
</dbReference>
<dbReference type="OrthoDB" id="3036049at2759"/>
<keyword evidence="2" id="KW-1185">Reference proteome</keyword>
<gene>
    <name evidence="1" type="ORF">AAE3_LOCUS8226</name>
</gene>
<sequence>MLRLGRKYQFKYLRKEAIHCLQREFPGTLALWDEREPNAHIAVEESFLFKVAYLAHENSIQSILPMIYLAIRDSYFTTGIKIGFSIRKTHSLRLNEPLSCIIAYEALLSQVPSTILPFLHDGKIPSTSCLNPTACDNARNKLLADLWRDGGDFAIEFVTQSWTKNKLQARFCTKCASYVKGQYNRGRQKVWEMLPVLFGIDKPDVPWDLECSDDENEEDNTGE</sequence>
<dbReference type="AlphaFoldDB" id="A0A8S0WDM0"/>
<proteinExistence type="predicted"/>